<reference evidence="2" key="1">
    <citation type="journal article" date="2019" name="Int. J. Syst. Evol. Microbiol.">
        <title>The Global Catalogue of Microorganisms (GCM) 10K type strain sequencing project: providing services to taxonomists for standard genome sequencing and annotation.</title>
        <authorList>
            <consortium name="The Broad Institute Genomics Platform"/>
            <consortium name="The Broad Institute Genome Sequencing Center for Infectious Disease"/>
            <person name="Wu L."/>
            <person name="Ma J."/>
        </authorList>
    </citation>
    <scope>NUCLEOTIDE SEQUENCE [LARGE SCALE GENOMIC DNA]</scope>
    <source>
        <strain evidence="2">SYNS20</strain>
    </source>
</reference>
<keyword evidence="2" id="KW-1185">Reference proteome</keyword>
<protein>
    <submittedName>
        <fullName evidence="1">Transcriptional regulator</fullName>
    </submittedName>
</protein>
<dbReference type="EMBL" id="JBHTCF010000003">
    <property type="protein sequence ID" value="MFC7304340.1"/>
    <property type="molecule type" value="Genomic_DNA"/>
</dbReference>
<gene>
    <name evidence="1" type="ORF">ACFQVC_08975</name>
</gene>
<accession>A0ABW2JFS1</accession>
<proteinExistence type="predicted"/>
<comment type="caution">
    <text evidence="1">The sequence shown here is derived from an EMBL/GenBank/DDBJ whole genome shotgun (WGS) entry which is preliminary data.</text>
</comment>
<dbReference type="RefSeq" id="WP_381828651.1">
    <property type="nucleotide sequence ID" value="NZ_JBHTCF010000003.1"/>
</dbReference>
<sequence>MSTPRPPRTEADLMVLHALRCGGYSGMARVVTATGLDGSAVESELIDLAVAGLVTRVAGEFGVWGLTESGRAADAERITGELDSAGARTAVAAAYERFLVLNPELLDLCTAWQLRSVDGVMTVNDHSDPSYDARVLGRFTALQQRATVVCDELSAALARFGRYRDRLAEALDRASAGELDYVADSTASYHTVWAELHEDLLATLGIPRGSGFAR</sequence>
<organism evidence="1 2">
    <name type="scientific">Streptomyces monticola</name>
    <dbReference type="NCBI Taxonomy" id="2666263"/>
    <lineage>
        <taxon>Bacteria</taxon>
        <taxon>Bacillati</taxon>
        <taxon>Actinomycetota</taxon>
        <taxon>Actinomycetes</taxon>
        <taxon>Kitasatosporales</taxon>
        <taxon>Streptomycetaceae</taxon>
        <taxon>Streptomyces</taxon>
    </lineage>
</organism>
<dbReference type="Proteomes" id="UP001596523">
    <property type="component" value="Unassembled WGS sequence"/>
</dbReference>
<evidence type="ECO:0000313" key="1">
    <source>
        <dbReference type="EMBL" id="MFC7304340.1"/>
    </source>
</evidence>
<evidence type="ECO:0000313" key="2">
    <source>
        <dbReference type="Proteomes" id="UP001596523"/>
    </source>
</evidence>
<name>A0ABW2JFS1_9ACTN</name>